<protein>
    <submittedName>
        <fullName evidence="1">Uncharacterized protein</fullName>
    </submittedName>
</protein>
<evidence type="ECO:0000313" key="1">
    <source>
        <dbReference type="EMBL" id="ARB14980.1"/>
    </source>
</evidence>
<reference evidence="2" key="1">
    <citation type="journal article" date="2017" name="Curr. Microbiol.">
        <title>Genomic Diversity of Type B3 Bacteriophages of Caulobacter crescentus.</title>
        <authorList>
            <person name="Ash K.T."/>
            <person name="Drake K.M."/>
            <person name="Gibbs W.S."/>
            <person name="Ely B."/>
        </authorList>
    </citation>
    <scope>NUCLEOTIDE SEQUENCE [LARGE SCALE GENOMIC DNA]</scope>
</reference>
<organism evidence="1 2">
    <name type="scientific">Caulobacter phage Ccr32</name>
    <dbReference type="NCBI Taxonomy" id="1959738"/>
    <lineage>
        <taxon>Viruses</taxon>
        <taxon>Duplodnaviria</taxon>
        <taxon>Heunggongvirae</taxon>
        <taxon>Uroviricota</taxon>
        <taxon>Caudoviricetes</taxon>
        <taxon>Jeanschmidtviridae</taxon>
        <taxon>Shapirovirus</taxon>
        <taxon>Shapirovirus cbk</taxon>
    </lineage>
</organism>
<evidence type="ECO:0000313" key="2">
    <source>
        <dbReference type="Proteomes" id="UP000222485"/>
    </source>
</evidence>
<proteinExistence type="predicted"/>
<dbReference type="EMBL" id="KY555146">
    <property type="protein sequence ID" value="ARB14980.1"/>
    <property type="molecule type" value="Genomic_DNA"/>
</dbReference>
<name>A0A1V0EDJ2_9CAUD</name>
<dbReference type="Proteomes" id="UP000222485">
    <property type="component" value="Genome"/>
</dbReference>
<accession>A0A1V0EDJ2</accession>
<sequence length="58" mass="6584">MTETRTRIAKAVHTLVKVLTAPDVPDELTKKLVLADIKRARWELQEIERICQQEIAGG</sequence>
<gene>
    <name evidence="1" type="ORF">Ccr32_gp061</name>
</gene>